<name>A0ACB8Z052_CICIN</name>
<evidence type="ECO:0000313" key="1">
    <source>
        <dbReference type="EMBL" id="KAI3690594.1"/>
    </source>
</evidence>
<sequence length="173" mass="18970">MRSLPEGITSMRVPVATGAYILPEGIASMGVPVATGAYICTFIFVIVPSMASVFNEYALKTQYDTSIYLQNLFLYGMEQHSLSQGSLELLLSKVQKLPSSWCNGHCADRGMNNSQLIKRRRNGSTRNGEPRESKRKESDNPEKGQHFALDEATTNSDVPNAESLPGALLRSTP</sequence>
<dbReference type="EMBL" id="CM042017">
    <property type="protein sequence ID" value="KAI3690594.1"/>
    <property type="molecule type" value="Genomic_DNA"/>
</dbReference>
<protein>
    <submittedName>
        <fullName evidence="1">Uncharacterized protein</fullName>
    </submittedName>
</protein>
<keyword evidence="2" id="KW-1185">Reference proteome</keyword>
<dbReference type="Proteomes" id="UP001055811">
    <property type="component" value="Linkage Group LG09"/>
</dbReference>
<reference evidence="1 2" key="2">
    <citation type="journal article" date="2022" name="Mol. Ecol. Resour.">
        <title>The genomes of chicory, endive, great burdock and yacon provide insights into Asteraceae paleo-polyploidization history and plant inulin production.</title>
        <authorList>
            <person name="Fan W."/>
            <person name="Wang S."/>
            <person name="Wang H."/>
            <person name="Wang A."/>
            <person name="Jiang F."/>
            <person name="Liu H."/>
            <person name="Zhao H."/>
            <person name="Xu D."/>
            <person name="Zhang Y."/>
        </authorList>
    </citation>
    <scope>NUCLEOTIDE SEQUENCE [LARGE SCALE GENOMIC DNA]</scope>
    <source>
        <strain evidence="2">cv. Punajuju</strain>
        <tissue evidence="1">Leaves</tissue>
    </source>
</reference>
<proteinExistence type="predicted"/>
<organism evidence="1 2">
    <name type="scientific">Cichorium intybus</name>
    <name type="common">Chicory</name>
    <dbReference type="NCBI Taxonomy" id="13427"/>
    <lineage>
        <taxon>Eukaryota</taxon>
        <taxon>Viridiplantae</taxon>
        <taxon>Streptophyta</taxon>
        <taxon>Embryophyta</taxon>
        <taxon>Tracheophyta</taxon>
        <taxon>Spermatophyta</taxon>
        <taxon>Magnoliopsida</taxon>
        <taxon>eudicotyledons</taxon>
        <taxon>Gunneridae</taxon>
        <taxon>Pentapetalae</taxon>
        <taxon>asterids</taxon>
        <taxon>campanulids</taxon>
        <taxon>Asterales</taxon>
        <taxon>Asteraceae</taxon>
        <taxon>Cichorioideae</taxon>
        <taxon>Cichorieae</taxon>
        <taxon>Cichoriinae</taxon>
        <taxon>Cichorium</taxon>
    </lineage>
</organism>
<reference evidence="2" key="1">
    <citation type="journal article" date="2022" name="Mol. Ecol. Resour.">
        <title>The genomes of chicory, endive, great burdock and yacon provide insights into Asteraceae palaeo-polyploidization history and plant inulin production.</title>
        <authorList>
            <person name="Fan W."/>
            <person name="Wang S."/>
            <person name="Wang H."/>
            <person name="Wang A."/>
            <person name="Jiang F."/>
            <person name="Liu H."/>
            <person name="Zhao H."/>
            <person name="Xu D."/>
            <person name="Zhang Y."/>
        </authorList>
    </citation>
    <scope>NUCLEOTIDE SEQUENCE [LARGE SCALE GENOMIC DNA]</scope>
    <source>
        <strain evidence="2">cv. Punajuju</strain>
    </source>
</reference>
<gene>
    <name evidence="1" type="ORF">L2E82_48718</name>
</gene>
<evidence type="ECO:0000313" key="2">
    <source>
        <dbReference type="Proteomes" id="UP001055811"/>
    </source>
</evidence>
<accession>A0ACB8Z052</accession>
<comment type="caution">
    <text evidence="1">The sequence shown here is derived from an EMBL/GenBank/DDBJ whole genome shotgun (WGS) entry which is preliminary data.</text>
</comment>